<feature type="transmembrane region" description="Helical" evidence="2">
    <location>
        <begin position="135"/>
        <end position="154"/>
    </location>
</feature>
<feature type="domain" description="Ig-like" evidence="3">
    <location>
        <begin position="9"/>
        <end position="107"/>
    </location>
</feature>
<reference evidence="4" key="2">
    <citation type="submission" date="2025-09" db="UniProtKB">
        <authorList>
            <consortium name="Ensembl"/>
        </authorList>
    </citation>
    <scope>IDENTIFICATION</scope>
</reference>
<dbReference type="SMART" id="SM00409">
    <property type="entry name" value="IG"/>
    <property type="match status" value="1"/>
</dbReference>
<keyword evidence="5" id="KW-1185">Reference proteome</keyword>
<evidence type="ECO:0000313" key="4">
    <source>
        <dbReference type="Ensembl" id="ENSVKKP00000024492.1"/>
    </source>
</evidence>
<dbReference type="PANTHER" id="PTHR14334:SF2">
    <property type="entry name" value="B-CELL ANTIGEN RECEPTOR COMPLEX-ASSOCIATED PROTEIN BETA CHAIN"/>
    <property type="match status" value="1"/>
</dbReference>
<keyword evidence="2" id="KW-0812">Transmembrane</keyword>
<organism evidence="4 5">
    <name type="scientific">Varanus komodoensis</name>
    <name type="common">Komodo dragon</name>
    <dbReference type="NCBI Taxonomy" id="61221"/>
    <lineage>
        <taxon>Eukaryota</taxon>
        <taxon>Metazoa</taxon>
        <taxon>Chordata</taxon>
        <taxon>Craniata</taxon>
        <taxon>Vertebrata</taxon>
        <taxon>Euteleostomi</taxon>
        <taxon>Lepidosauria</taxon>
        <taxon>Squamata</taxon>
        <taxon>Bifurcata</taxon>
        <taxon>Unidentata</taxon>
        <taxon>Episquamata</taxon>
        <taxon>Toxicofera</taxon>
        <taxon>Anguimorpha</taxon>
        <taxon>Paleoanguimorpha</taxon>
        <taxon>Varanoidea</taxon>
        <taxon>Varanidae</taxon>
        <taxon>Varanus</taxon>
    </lineage>
</organism>
<protein>
    <recommendedName>
        <fullName evidence="3">Ig-like domain-containing protein</fullName>
    </recommendedName>
</protein>
<dbReference type="InterPro" id="IPR007110">
    <property type="entry name" value="Ig-like_dom"/>
</dbReference>
<dbReference type="GO" id="GO:0009897">
    <property type="term" value="C:external side of plasma membrane"/>
    <property type="evidence" value="ECO:0007669"/>
    <property type="project" value="TreeGrafter"/>
</dbReference>
<proteinExistence type="predicted"/>
<dbReference type="Ensembl" id="ENSVKKT00000025088.1">
    <property type="protein sequence ID" value="ENSVKKP00000024492.1"/>
    <property type="gene ID" value="ENSVKKG00000016137.1"/>
</dbReference>
<evidence type="ECO:0000256" key="2">
    <source>
        <dbReference type="SAM" id="Phobius"/>
    </source>
</evidence>
<dbReference type="GO" id="GO:0050853">
    <property type="term" value="P:B cell receptor signaling pathway"/>
    <property type="evidence" value="ECO:0007669"/>
    <property type="project" value="TreeGrafter"/>
</dbReference>
<reference evidence="4" key="1">
    <citation type="submission" date="2025-08" db="UniProtKB">
        <authorList>
            <consortium name="Ensembl"/>
        </authorList>
    </citation>
    <scope>IDENTIFICATION</scope>
</reference>
<dbReference type="SUPFAM" id="SSF48726">
    <property type="entry name" value="Immunoglobulin"/>
    <property type="match status" value="1"/>
</dbReference>
<keyword evidence="2" id="KW-1133">Transmembrane helix</keyword>
<dbReference type="InterPro" id="IPR036179">
    <property type="entry name" value="Ig-like_dom_sf"/>
</dbReference>
<dbReference type="GO" id="GO:0030183">
    <property type="term" value="P:B cell differentiation"/>
    <property type="evidence" value="ECO:0007669"/>
    <property type="project" value="TreeGrafter"/>
</dbReference>
<sequence length="252" mass="28357">SRTLLFPSPFYVVFTFYLDTSAALKLTHSRFIAARRGNNVSFNCFLNSMAKWYKEAEKGKYLELKNTSRVEVTRNESMVMVHIRKLQQADSGIYVCDSNISDSRRIQQQCCSTELRVMGISTFEQVQSRHTLKDAIIVIQSTLLVLFVSIPLLLTLGKVSVFGTPGKRPDSNIMVFQARDQGLIEISDSEHGGQQAVNGCRKAQVPSLSYRDQFESPIQSLVTAHLGILLNLAFLGRMKSKCPWSEAPRQTL</sequence>
<dbReference type="Proteomes" id="UP000694545">
    <property type="component" value="Unplaced"/>
</dbReference>
<dbReference type="GO" id="GO:0019815">
    <property type="term" value="C:B cell receptor complex"/>
    <property type="evidence" value="ECO:0007669"/>
    <property type="project" value="TreeGrafter"/>
</dbReference>
<name>A0A8D2LNQ0_VARKO</name>
<dbReference type="InterPro" id="IPR003599">
    <property type="entry name" value="Ig_sub"/>
</dbReference>
<keyword evidence="1" id="KW-0393">Immunoglobulin domain</keyword>
<evidence type="ECO:0000313" key="5">
    <source>
        <dbReference type="Proteomes" id="UP000694545"/>
    </source>
</evidence>
<dbReference type="Gene3D" id="2.60.40.10">
    <property type="entry name" value="Immunoglobulins"/>
    <property type="match status" value="1"/>
</dbReference>
<keyword evidence="2" id="KW-0472">Membrane</keyword>
<feature type="transmembrane region" description="Helical" evidence="2">
    <location>
        <begin position="6"/>
        <end position="26"/>
    </location>
</feature>
<feature type="transmembrane region" description="Helical" evidence="2">
    <location>
        <begin position="218"/>
        <end position="235"/>
    </location>
</feature>
<dbReference type="InterPro" id="IPR013783">
    <property type="entry name" value="Ig-like_fold"/>
</dbReference>
<evidence type="ECO:0000256" key="1">
    <source>
        <dbReference type="ARBA" id="ARBA00023319"/>
    </source>
</evidence>
<dbReference type="PANTHER" id="PTHR14334">
    <property type="entry name" value="B-CELL ANTIGEN RECEPTOR COMPLEX-ASSOCIATED PROTEIN"/>
    <property type="match status" value="1"/>
</dbReference>
<dbReference type="AlphaFoldDB" id="A0A8D2LNQ0"/>
<accession>A0A8D2LNQ0</accession>
<dbReference type="PROSITE" id="PS50835">
    <property type="entry name" value="IG_LIKE"/>
    <property type="match status" value="1"/>
</dbReference>
<evidence type="ECO:0000259" key="3">
    <source>
        <dbReference type="PROSITE" id="PS50835"/>
    </source>
</evidence>